<evidence type="ECO:0000313" key="2">
    <source>
        <dbReference type="Proteomes" id="UP000030687"/>
    </source>
</evidence>
<organism evidence="1 2">
    <name type="scientific">Citrus clementina</name>
    <name type="common">Clementine</name>
    <name type="synonym">Citrus deliciosa x Citrus sinensis</name>
    <dbReference type="NCBI Taxonomy" id="85681"/>
    <lineage>
        <taxon>Eukaryota</taxon>
        <taxon>Viridiplantae</taxon>
        <taxon>Streptophyta</taxon>
        <taxon>Embryophyta</taxon>
        <taxon>Tracheophyta</taxon>
        <taxon>Spermatophyta</taxon>
        <taxon>Magnoliopsida</taxon>
        <taxon>eudicotyledons</taxon>
        <taxon>Gunneridae</taxon>
        <taxon>Pentapetalae</taxon>
        <taxon>rosids</taxon>
        <taxon>malvids</taxon>
        <taxon>Sapindales</taxon>
        <taxon>Rutaceae</taxon>
        <taxon>Aurantioideae</taxon>
        <taxon>Citrus</taxon>
    </lineage>
</organism>
<dbReference type="Proteomes" id="UP000030687">
    <property type="component" value="Unassembled WGS sequence"/>
</dbReference>
<protein>
    <submittedName>
        <fullName evidence="1">Uncharacterized protein</fullName>
    </submittedName>
</protein>
<dbReference type="AlphaFoldDB" id="V4S9K4"/>
<reference evidence="1 2" key="1">
    <citation type="submission" date="2013-10" db="EMBL/GenBank/DDBJ databases">
        <authorList>
            <consortium name="International Citrus Genome Consortium"/>
            <person name="Jenkins J."/>
            <person name="Schmutz J."/>
            <person name="Prochnik S."/>
            <person name="Rokhsar D."/>
            <person name="Gmitter F."/>
            <person name="Ollitrault P."/>
            <person name="Machado M."/>
            <person name="Talon M."/>
            <person name="Wincker P."/>
            <person name="Jaillon O."/>
            <person name="Morgante M."/>
        </authorList>
    </citation>
    <scope>NUCLEOTIDE SEQUENCE</scope>
    <source>
        <strain evidence="2">cv. Clemenules</strain>
    </source>
</reference>
<dbReference type="InParanoid" id="V4S9K4"/>
<accession>V4S9K4</accession>
<proteinExistence type="predicted"/>
<gene>
    <name evidence="1" type="ORF">CICLE_v10013204mg</name>
</gene>
<sequence length="94" mass="11552">MGQPKHSILNWPHIKMDKNFQILSQAINLQNSNYSLHFAEYLMLFIRSQNYSRLYLQEKEKKRYMTNRNHMKEKSLITQINYIRYKLNQRNNNS</sequence>
<dbReference type="Gramene" id="ESR44168">
    <property type="protein sequence ID" value="ESR44168"/>
    <property type="gene ID" value="CICLE_v10013204mg"/>
</dbReference>
<keyword evidence="2" id="KW-1185">Reference proteome</keyword>
<name>V4S9K4_CITCL</name>
<dbReference type="EMBL" id="KI536861">
    <property type="protein sequence ID" value="ESR44168.1"/>
    <property type="molecule type" value="Genomic_DNA"/>
</dbReference>
<evidence type="ECO:0000313" key="1">
    <source>
        <dbReference type="EMBL" id="ESR44168.1"/>
    </source>
</evidence>
<dbReference type="KEGG" id="cic:CICLE_v10013204mg"/>